<gene>
    <name evidence="8" type="ORF">GQS65_15760</name>
</gene>
<protein>
    <submittedName>
        <fullName evidence="8">AI-2E family transporter</fullName>
    </submittedName>
</protein>
<evidence type="ECO:0000313" key="8">
    <source>
        <dbReference type="EMBL" id="MWG35922.1"/>
    </source>
</evidence>
<feature type="transmembrane region" description="Helical" evidence="7">
    <location>
        <begin position="207"/>
        <end position="228"/>
    </location>
</feature>
<keyword evidence="4 7" id="KW-1133">Transmembrane helix</keyword>
<feature type="region of interest" description="Disordered" evidence="6">
    <location>
        <begin position="356"/>
        <end position="396"/>
    </location>
</feature>
<feature type="compositionally biased region" description="Low complexity" evidence="6">
    <location>
        <begin position="374"/>
        <end position="387"/>
    </location>
</feature>
<evidence type="ECO:0000313" key="9">
    <source>
        <dbReference type="Proteomes" id="UP000451471"/>
    </source>
</evidence>
<evidence type="ECO:0000256" key="5">
    <source>
        <dbReference type="ARBA" id="ARBA00023136"/>
    </source>
</evidence>
<sequence>MASTSSLLPQSKARLGYWLLALVALAVLAGAVYLFVGTLVTGLFLYYAVRPANRRIRSVIGSDGWAAIVTLVLVVLPLLALVGYVAFLGVQSLDALLNQSVRNLVAPYVDVGEIRSLSDIASDPEELLDRLRQSGLQGVIDWIFGAVGLLANAVVHVFLMTAVVFYLLRDDRRLAAWYRDAVGDGSPAHVLGQHVDRDISSVYFSNILFMSSIAVLSALGYSVFNLVAPASMRIPLPIVLGVLTGVASIVPLVVGKLVYVPIAVYLFGAALQNPNDLLVYPIAFTVCAFLFLDFIPLTFLLPVMAGRTLHSGLMIFAYVGGTLVFGWYGLFLGPLVLVVTLRVSQDLVPDLIRGSPVALGSDAPSPSPGERGGAAADSSDDVPSAVSRSDDTSDAD</sequence>
<keyword evidence="3 7" id="KW-0812">Transmembrane</keyword>
<comment type="similarity">
    <text evidence="2">Belongs to the autoinducer-2 exporter (AI-2E) (TC 2.A.86) family.</text>
</comment>
<feature type="transmembrane region" description="Helical" evidence="7">
    <location>
        <begin position="315"/>
        <end position="339"/>
    </location>
</feature>
<comment type="caution">
    <text evidence="8">The sequence shown here is derived from an EMBL/GenBank/DDBJ whole genome shotgun (WGS) entry which is preliminary data.</text>
</comment>
<proteinExistence type="inferred from homology"/>
<feature type="transmembrane region" description="Helical" evidence="7">
    <location>
        <begin position="142"/>
        <end position="168"/>
    </location>
</feature>
<accession>A0A6B0GM41</accession>
<evidence type="ECO:0000256" key="6">
    <source>
        <dbReference type="SAM" id="MobiDB-lite"/>
    </source>
</evidence>
<dbReference type="OrthoDB" id="282734at2157"/>
<name>A0A6B0GM41_9EURY</name>
<feature type="transmembrane region" description="Helical" evidence="7">
    <location>
        <begin position="279"/>
        <end position="303"/>
    </location>
</feature>
<dbReference type="Proteomes" id="UP000451471">
    <property type="component" value="Unassembled WGS sequence"/>
</dbReference>
<dbReference type="RefSeq" id="WP_158205590.1">
    <property type="nucleotide sequence ID" value="NZ_WSZK01000028.1"/>
</dbReference>
<dbReference type="GO" id="GO:0016020">
    <property type="term" value="C:membrane"/>
    <property type="evidence" value="ECO:0007669"/>
    <property type="project" value="UniProtKB-SubCell"/>
</dbReference>
<dbReference type="EMBL" id="WSZK01000028">
    <property type="protein sequence ID" value="MWG35922.1"/>
    <property type="molecule type" value="Genomic_DNA"/>
</dbReference>
<comment type="subcellular location">
    <subcellularLocation>
        <location evidence="1">Membrane</location>
        <topology evidence="1">Multi-pass membrane protein</topology>
    </subcellularLocation>
</comment>
<feature type="transmembrane region" description="Helical" evidence="7">
    <location>
        <begin position="15"/>
        <end position="45"/>
    </location>
</feature>
<keyword evidence="5 7" id="KW-0472">Membrane</keyword>
<feature type="transmembrane region" description="Helical" evidence="7">
    <location>
        <begin position="65"/>
        <end position="87"/>
    </location>
</feature>
<dbReference type="InterPro" id="IPR002549">
    <property type="entry name" value="AI-2E-like"/>
</dbReference>
<dbReference type="Pfam" id="PF01594">
    <property type="entry name" value="AI-2E_transport"/>
    <property type="match status" value="1"/>
</dbReference>
<evidence type="ECO:0000256" key="7">
    <source>
        <dbReference type="SAM" id="Phobius"/>
    </source>
</evidence>
<dbReference type="PANTHER" id="PTHR21716:SF4">
    <property type="entry name" value="TRANSMEMBRANE PROTEIN 245"/>
    <property type="match status" value="1"/>
</dbReference>
<dbReference type="AlphaFoldDB" id="A0A6B0GM41"/>
<keyword evidence="9" id="KW-1185">Reference proteome</keyword>
<evidence type="ECO:0000256" key="2">
    <source>
        <dbReference type="ARBA" id="ARBA00009773"/>
    </source>
</evidence>
<evidence type="ECO:0000256" key="1">
    <source>
        <dbReference type="ARBA" id="ARBA00004141"/>
    </source>
</evidence>
<reference evidence="8 9" key="1">
    <citation type="submission" date="2019-12" db="EMBL/GenBank/DDBJ databases">
        <title>Halocatena pleomorpha gen. nov. sp. nov., an extremely halophilic archaeon of family Halobacteriaceae isolated from saltpan soil.</title>
        <authorList>
            <person name="Pal Y."/>
            <person name="Verma A."/>
            <person name="Krishnamurthi S."/>
            <person name="Kumar P."/>
        </authorList>
    </citation>
    <scope>NUCLEOTIDE SEQUENCE [LARGE SCALE GENOMIC DNA]</scope>
    <source>
        <strain evidence="8 9">JCM 16495</strain>
    </source>
</reference>
<dbReference type="PANTHER" id="PTHR21716">
    <property type="entry name" value="TRANSMEMBRANE PROTEIN"/>
    <property type="match status" value="1"/>
</dbReference>
<feature type="transmembrane region" description="Helical" evidence="7">
    <location>
        <begin position="234"/>
        <end position="267"/>
    </location>
</feature>
<evidence type="ECO:0000256" key="4">
    <source>
        <dbReference type="ARBA" id="ARBA00022989"/>
    </source>
</evidence>
<evidence type="ECO:0000256" key="3">
    <source>
        <dbReference type="ARBA" id="ARBA00022692"/>
    </source>
</evidence>
<organism evidence="8 9">
    <name type="scientific">Halomarina oriensis</name>
    <dbReference type="NCBI Taxonomy" id="671145"/>
    <lineage>
        <taxon>Archaea</taxon>
        <taxon>Methanobacteriati</taxon>
        <taxon>Methanobacteriota</taxon>
        <taxon>Stenosarchaea group</taxon>
        <taxon>Halobacteria</taxon>
        <taxon>Halobacteriales</taxon>
        <taxon>Natronomonadaceae</taxon>
        <taxon>Halomarina</taxon>
    </lineage>
</organism>